<evidence type="ECO:0000256" key="1">
    <source>
        <dbReference type="SAM" id="SignalP"/>
    </source>
</evidence>
<feature type="chain" id="PRO_5045634384" description="Secreted protein" evidence="1">
    <location>
        <begin position="30"/>
        <end position="164"/>
    </location>
</feature>
<evidence type="ECO:0000313" key="2">
    <source>
        <dbReference type="EMBL" id="GGS66968.1"/>
    </source>
</evidence>
<reference evidence="3" key="1">
    <citation type="journal article" date="2019" name="Int. J. Syst. Evol. Microbiol.">
        <title>The Global Catalogue of Microorganisms (GCM) 10K type strain sequencing project: providing services to taxonomists for standard genome sequencing and annotation.</title>
        <authorList>
            <consortium name="The Broad Institute Genomics Platform"/>
            <consortium name="The Broad Institute Genome Sequencing Center for Infectious Disease"/>
            <person name="Wu L."/>
            <person name="Ma J."/>
        </authorList>
    </citation>
    <scope>NUCLEOTIDE SEQUENCE [LARGE SCALE GENOMIC DNA]</scope>
    <source>
        <strain evidence="3">JCM 4416</strain>
    </source>
</reference>
<dbReference type="Proteomes" id="UP000597853">
    <property type="component" value="Unassembled WGS sequence"/>
</dbReference>
<accession>A0ABQ2TES0</accession>
<gene>
    <name evidence="2" type="ORF">GCM10010285_52620</name>
</gene>
<dbReference type="EMBL" id="BMTX01000021">
    <property type="protein sequence ID" value="GGS66968.1"/>
    <property type="molecule type" value="Genomic_DNA"/>
</dbReference>
<feature type="signal peptide" evidence="1">
    <location>
        <begin position="1"/>
        <end position="29"/>
    </location>
</feature>
<comment type="caution">
    <text evidence="2">The sequence shown here is derived from an EMBL/GenBank/DDBJ whole genome shotgun (WGS) entry which is preliminary data.</text>
</comment>
<organism evidence="2 3">
    <name type="scientific">Streptomyces pseudogriseolus</name>
    <name type="common">Streptomyces gancidicus</name>
    <name type="synonym">Streptomyces rubiginosus</name>
    <dbReference type="NCBI Taxonomy" id="36817"/>
    <lineage>
        <taxon>Bacteria</taxon>
        <taxon>Bacillati</taxon>
        <taxon>Actinomycetota</taxon>
        <taxon>Actinomycetes</taxon>
        <taxon>Kitasatosporales</taxon>
        <taxon>Streptomycetaceae</taxon>
        <taxon>Streptomyces</taxon>
        <taxon>Streptomyces pseudogriseolus group</taxon>
    </lineage>
</organism>
<sequence length="164" mass="17213">MTLMRIASPKRTLATIALTVAALSSAAHSAAAGPAPSTAAPVEWSAAHGSAAASGIRWTEQDGIRSALVIEGELRNTGTGCFSVWVRWIHNFFPSPYTRHATQCGDEIAPVNLRLSPYLPTTTGQLKVCRGAEDTTDCGPAISLTTWPVNGPSRAASHTQSSSR</sequence>
<name>A0ABQ2TES0_STREZ</name>
<keyword evidence="3" id="KW-1185">Reference proteome</keyword>
<evidence type="ECO:0008006" key="4">
    <source>
        <dbReference type="Google" id="ProtNLM"/>
    </source>
</evidence>
<proteinExistence type="predicted"/>
<protein>
    <recommendedName>
        <fullName evidence="4">Secreted protein</fullName>
    </recommendedName>
</protein>
<keyword evidence="1" id="KW-0732">Signal</keyword>
<evidence type="ECO:0000313" key="3">
    <source>
        <dbReference type="Proteomes" id="UP000597853"/>
    </source>
</evidence>